<organism evidence="3 4">
    <name type="scientific">Mycena metata</name>
    <dbReference type="NCBI Taxonomy" id="1033252"/>
    <lineage>
        <taxon>Eukaryota</taxon>
        <taxon>Fungi</taxon>
        <taxon>Dikarya</taxon>
        <taxon>Basidiomycota</taxon>
        <taxon>Agaricomycotina</taxon>
        <taxon>Agaricomycetes</taxon>
        <taxon>Agaricomycetidae</taxon>
        <taxon>Agaricales</taxon>
        <taxon>Marasmiineae</taxon>
        <taxon>Mycenaceae</taxon>
        <taxon>Mycena</taxon>
    </lineage>
</organism>
<accession>A0AAD7K665</accession>
<dbReference type="EMBL" id="JARKIB010000006">
    <property type="protein sequence ID" value="KAJ7778978.1"/>
    <property type="molecule type" value="Genomic_DNA"/>
</dbReference>
<protein>
    <recommendedName>
        <fullName evidence="5">Transmembrane protein</fullName>
    </recommendedName>
</protein>
<evidence type="ECO:0000313" key="4">
    <source>
        <dbReference type="Proteomes" id="UP001215598"/>
    </source>
</evidence>
<feature type="compositionally biased region" description="Low complexity" evidence="1">
    <location>
        <begin position="14"/>
        <end position="25"/>
    </location>
</feature>
<evidence type="ECO:0000256" key="2">
    <source>
        <dbReference type="SAM" id="Phobius"/>
    </source>
</evidence>
<evidence type="ECO:0000313" key="3">
    <source>
        <dbReference type="EMBL" id="KAJ7778978.1"/>
    </source>
</evidence>
<evidence type="ECO:0000256" key="1">
    <source>
        <dbReference type="SAM" id="MobiDB-lite"/>
    </source>
</evidence>
<feature type="transmembrane region" description="Helical" evidence="2">
    <location>
        <begin position="173"/>
        <end position="194"/>
    </location>
</feature>
<feature type="compositionally biased region" description="Polar residues" evidence="1">
    <location>
        <begin position="86"/>
        <end position="95"/>
    </location>
</feature>
<keyword evidence="4" id="KW-1185">Reference proteome</keyword>
<name>A0AAD7K665_9AGAR</name>
<feature type="region of interest" description="Disordered" evidence="1">
    <location>
        <begin position="14"/>
        <end position="126"/>
    </location>
</feature>
<keyword evidence="2" id="KW-0812">Transmembrane</keyword>
<dbReference type="Proteomes" id="UP001215598">
    <property type="component" value="Unassembled WGS sequence"/>
</dbReference>
<proteinExistence type="predicted"/>
<dbReference type="AlphaFoldDB" id="A0AAD7K665"/>
<feature type="compositionally biased region" description="Basic and acidic residues" evidence="1">
    <location>
        <begin position="351"/>
        <end position="366"/>
    </location>
</feature>
<keyword evidence="2" id="KW-0472">Membrane</keyword>
<feature type="compositionally biased region" description="Low complexity" evidence="1">
    <location>
        <begin position="96"/>
        <end position="126"/>
    </location>
</feature>
<feature type="region of interest" description="Disordered" evidence="1">
    <location>
        <begin position="336"/>
        <end position="366"/>
    </location>
</feature>
<evidence type="ECO:0008006" key="5">
    <source>
        <dbReference type="Google" id="ProtNLM"/>
    </source>
</evidence>
<gene>
    <name evidence="3" type="ORF">B0H16DRAFT_1500681</name>
</gene>
<feature type="compositionally biased region" description="Low complexity" evidence="1">
    <location>
        <begin position="38"/>
        <end position="85"/>
    </location>
</feature>
<comment type="caution">
    <text evidence="3">The sequence shown here is derived from an EMBL/GenBank/DDBJ whole genome shotgun (WGS) entry which is preliminary data.</text>
</comment>
<reference evidence="3" key="1">
    <citation type="submission" date="2023-03" db="EMBL/GenBank/DDBJ databases">
        <title>Massive genome expansion in bonnet fungi (Mycena s.s.) driven by repeated elements and novel gene families across ecological guilds.</title>
        <authorList>
            <consortium name="Lawrence Berkeley National Laboratory"/>
            <person name="Harder C.B."/>
            <person name="Miyauchi S."/>
            <person name="Viragh M."/>
            <person name="Kuo A."/>
            <person name="Thoen E."/>
            <person name="Andreopoulos B."/>
            <person name="Lu D."/>
            <person name="Skrede I."/>
            <person name="Drula E."/>
            <person name="Henrissat B."/>
            <person name="Morin E."/>
            <person name="Kohler A."/>
            <person name="Barry K."/>
            <person name="LaButti K."/>
            <person name="Morin E."/>
            <person name="Salamov A."/>
            <person name="Lipzen A."/>
            <person name="Mereny Z."/>
            <person name="Hegedus B."/>
            <person name="Baldrian P."/>
            <person name="Stursova M."/>
            <person name="Weitz H."/>
            <person name="Taylor A."/>
            <person name="Grigoriev I.V."/>
            <person name="Nagy L.G."/>
            <person name="Martin F."/>
            <person name="Kauserud H."/>
        </authorList>
    </citation>
    <scope>NUCLEOTIDE SEQUENCE</scope>
    <source>
        <strain evidence="3">CBHHK182m</strain>
    </source>
</reference>
<sequence length="366" mass="37647">MSSVLAPVRVAASATLSASATGTTAPDPGSTGTTAPDSPQAATPVAAPTSSVATTSTASATLPPVSTVSTSDTTTATSSESLETTPITPVSQTFVPSATSPLPPTSATTSSTLTSTLNSISTPSPPTTDTAIVTAQTQFQTTTQLVSPSVTPSSSPNVNLAASSDTPFFQNTAAVAGVFSAVGVLLILVLIYCITRCVKSRRRRLLDRELAISFAPDNLHGHANADGATHRRMPSVESAKSSYDAHNGYTGTSYYTQPPVTHQEQYNHGFPQFDYASNEYYAGADGGPGMAAVGPAPPARRPEPAFLGGPQMAQAQQYSAAPRGYMSNYATPPAFAESNIPLSPPLPNPHGEQHDGSRVLKYEGGE</sequence>
<keyword evidence="2" id="KW-1133">Transmembrane helix</keyword>